<dbReference type="Proteomes" id="UP000305939">
    <property type="component" value="Unassembled WGS sequence"/>
</dbReference>
<proteinExistence type="predicted"/>
<dbReference type="AlphaFoldDB" id="A0A4S3LX10"/>
<evidence type="ECO:0000313" key="3">
    <source>
        <dbReference type="Proteomes" id="UP000305939"/>
    </source>
</evidence>
<feature type="transmembrane region" description="Helical" evidence="1">
    <location>
        <begin position="63"/>
        <end position="79"/>
    </location>
</feature>
<comment type="caution">
    <text evidence="2">The sequence shown here is derived from an EMBL/GenBank/DDBJ whole genome shotgun (WGS) entry which is preliminary data.</text>
</comment>
<organism evidence="2 3">
    <name type="scientific">Robertkochia marina</name>
    <dbReference type="NCBI Taxonomy" id="1227945"/>
    <lineage>
        <taxon>Bacteria</taxon>
        <taxon>Pseudomonadati</taxon>
        <taxon>Bacteroidota</taxon>
        <taxon>Flavobacteriia</taxon>
        <taxon>Flavobacteriales</taxon>
        <taxon>Flavobacteriaceae</taxon>
        <taxon>Robertkochia</taxon>
    </lineage>
</organism>
<keyword evidence="1" id="KW-0472">Membrane</keyword>
<reference evidence="2 3" key="1">
    <citation type="submission" date="2019-04" db="EMBL/GenBank/DDBJ databases">
        <title>Draft genome sequence of Robertkochia marina CC-AMO-30D.</title>
        <authorList>
            <person name="Hameed A."/>
            <person name="Lin S.-Y."/>
            <person name="Shahina M."/>
            <person name="Lai W.-A."/>
            <person name="Young C.-C."/>
        </authorList>
    </citation>
    <scope>NUCLEOTIDE SEQUENCE [LARGE SCALE GENOMIC DNA]</scope>
    <source>
        <strain evidence="2 3">CC-AMO-30D</strain>
    </source>
</reference>
<name>A0A4S3LX10_9FLAO</name>
<feature type="transmembrane region" description="Helical" evidence="1">
    <location>
        <begin position="35"/>
        <end position="56"/>
    </location>
</feature>
<gene>
    <name evidence="2" type="ORF">E7Z59_14035</name>
</gene>
<keyword evidence="1" id="KW-0812">Transmembrane</keyword>
<keyword evidence="3" id="KW-1185">Reference proteome</keyword>
<dbReference type="EMBL" id="SSMC01000004">
    <property type="protein sequence ID" value="THD65705.1"/>
    <property type="molecule type" value="Genomic_DNA"/>
</dbReference>
<feature type="transmembrane region" description="Helical" evidence="1">
    <location>
        <begin position="12"/>
        <end position="29"/>
    </location>
</feature>
<dbReference type="RefSeq" id="WP_136336989.1">
    <property type="nucleotide sequence ID" value="NZ_QXMP01000002.1"/>
</dbReference>
<evidence type="ECO:0000313" key="2">
    <source>
        <dbReference type="EMBL" id="THD65705.1"/>
    </source>
</evidence>
<sequence>MSERNLVIVTKIIGYYCGFYMGVKLYAVFSGTPLPGPQLVLAGLLFLLGFTAFYLLKKEKHNWPFALFGIVVVSALRYFENDLVVWLSGILG</sequence>
<accession>A0A4S3LX10</accession>
<protein>
    <submittedName>
        <fullName evidence="2">Uncharacterized protein</fullName>
    </submittedName>
</protein>
<dbReference type="OrthoDB" id="1366637at2"/>
<evidence type="ECO:0000256" key="1">
    <source>
        <dbReference type="SAM" id="Phobius"/>
    </source>
</evidence>
<keyword evidence="1" id="KW-1133">Transmembrane helix</keyword>